<dbReference type="Proteomes" id="UP000295719">
    <property type="component" value="Unassembled WGS sequence"/>
</dbReference>
<protein>
    <recommendedName>
        <fullName evidence="4">DUF4345 domain-containing protein</fullName>
    </recommendedName>
</protein>
<feature type="transmembrane region" description="Helical" evidence="1">
    <location>
        <begin position="12"/>
        <end position="30"/>
    </location>
</feature>
<organism evidence="2 3">
    <name type="scientific">Biostraticola tofi</name>
    <dbReference type="NCBI Taxonomy" id="466109"/>
    <lineage>
        <taxon>Bacteria</taxon>
        <taxon>Pseudomonadati</taxon>
        <taxon>Pseudomonadota</taxon>
        <taxon>Gammaproteobacteria</taxon>
        <taxon>Enterobacterales</taxon>
        <taxon>Bruguierivoracaceae</taxon>
        <taxon>Biostraticola</taxon>
    </lineage>
</organism>
<keyword evidence="1" id="KW-0812">Transmembrane</keyword>
<proteinExistence type="predicted"/>
<feature type="transmembrane region" description="Helical" evidence="1">
    <location>
        <begin position="50"/>
        <end position="66"/>
    </location>
</feature>
<dbReference type="EMBL" id="SMCR01000006">
    <property type="protein sequence ID" value="TCV95273.1"/>
    <property type="molecule type" value="Genomic_DNA"/>
</dbReference>
<dbReference type="AlphaFoldDB" id="A0A4R3YVM0"/>
<feature type="transmembrane region" description="Helical" evidence="1">
    <location>
        <begin position="102"/>
        <end position="126"/>
    </location>
</feature>
<dbReference type="RefSeq" id="WP_131865944.1">
    <property type="nucleotide sequence ID" value="NZ_SMCR01000006.1"/>
</dbReference>
<evidence type="ECO:0008006" key="4">
    <source>
        <dbReference type="Google" id="ProtNLM"/>
    </source>
</evidence>
<evidence type="ECO:0000256" key="1">
    <source>
        <dbReference type="SAM" id="Phobius"/>
    </source>
</evidence>
<feature type="transmembrane region" description="Helical" evidence="1">
    <location>
        <begin position="78"/>
        <end position="96"/>
    </location>
</feature>
<sequence>MTNAATPLFCRLATITALLFYLLSVSWMFIPEQMLSAWGVIYSSGAGLMSRRVAAMCAGIGTMFWLTRYAGLSPARSALILGFSVACLLLAFLGIFELKVNHVSPGILVSVGIEITLSLAFLYVAWVDAKQS</sequence>
<reference evidence="2 3" key="1">
    <citation type="submission" date="2019-03" db="EMBL/GenBank/DDBJ databases">
        <title>Genomic Encyclopedia of Type Strains, Phase IV (KMG-IV): sequencing the most valuable type-strain genomes for metagenomic binning, comparative biology and taxonomic classification.</title>
        <authorList>
            <person name="Goeker M."/>
        </authorList>
    </citation>
    <scope>NUCLEOTIDE SEQUENCE [LARGE SCALE GENOMIC DNA]</scope>
    <source>
        <strain evidence="2 3">DSM 19580</strain>
    </source>
</reference>
<accession>A0A4R3YVM0</accession>
<evidence type="ECO:0000313" key="2">
    <source>
        <dbReference type="EMBL" id="TCV95273.1"/>
    </source>
</evidence>
<evidence type="ECO:0000313" key="3">
    <source>
        <dbReference type="Proteomes" id="UP000295719"/>
    </source>
</evidence>
<comment type="caution">
    <text evidence="2">The sequence shown here is derived from an EMBL/GenBank/DDBJ whole genome shotgun (WGS) entry which is preliminary data.</text>
</comment>
<dbReference type="OrthoDB" id="8776172at2"/>
<name>A0A4R3YVM0_9GAMM</name>
<gene>
    <name evidence="2" type="ORF">EDC52_106205</name>
</gene>
<keyword evidence="1" id="KW-1133">Transmembrane helix</keyword>
<keyword evidence="3" id="KW-1185">Reference proteome</keyword>
<keyword evidence="1" id="KW-0472">Membrane</keyword>